<evidence type="ECO:0000313" key="2">
    <source>
        <dbReference type="EMBL" id="TLD00660.1"/>
    </source>
</evidence>
<dbReference type="Pfam" id="PF19700">
    <property type="entry name" value="DUF6198"/>
    <property type="match status" value="1"/>
</dbReference>
<accession>A0A4U8Q6X6</accession>
<name>A0A4U8Q6X6_9FIRM</name>
<feature type="transmembrane region" description="Helical" evidence="1">
    <location>
        <begin position="12"/>
        <end position="29"/>
    </location>
</feature>
<comment type="caution">
    <text evidence="2">The sequence shown here is derived from an EMBL/GenBank/DDBJ whole genome shotgun (WGS) entry which is preliminary data.</text>
</comment>
<organism evidence="2 3">
    <name type="scientific">Robinsoniella peoriensis</name>
    <dbReference type="NCBI Taxonomy" id="180332"/>
    <lineage>
        <taxon>Bacteria</taxon>
        <taxon>Bacillati</taxon>
        <taxon>Bacillota</taxon>
        <taxon>Clostridia</taxon>
        <taxon>Lachnospirales</taxon>
        <taxon>Lachnospiraceae</taxon>
        <taxon>Robinsoniella</taxon>
    </lineage>
</organism>
<feature type="transmembrane region" description="Helical" evidence="1">
    <location>
        <begin position="188"/>
        <end position="212"/>
    </location>
</feature>
<keyword evidence="1" id="KW-0472">Membrane</keyword>
<dbReference type="PANTHER" id="PTHR40078">
    <property type="entry name" value="INTEGRAL MEMBRANE PROTEIN-RELATED"/>
    <property type="match status" value="1"/>
</dbReference>
<feature type="transmembrane region" description="Helical" evidence="1">
    <location>
        <begin position="104"/>
        <end position="125"/>
    </location>
</feature>
<evidence type="ECO:0000313" key="3">
    <source>
        <dbReference type="Proteomes" id="UP000306509"/>
    </source>
</evidence>
<dbReference type="RefSeq" id="WP_083267305.1">
    <property type="nucleotide sequence ID" value="NZ_CABMJZ010000022.1"/>
</dbReference>
<keyword evidence="3" id="KW-1185">Reference proteome</keyword>
<reference evidence="2 3" key="1">
    <citation type="journal article" date="2019" name="Anaerobe">
        <title>Detection of Robinsoniella peoriensis in multiple bone samples of a trauma patient.</title>
        <authorList>
            <person name="Schrottner P."/>
            <person name="Hartwich K."/>
            <person name="Bunk B."/>
            <person name="Schober I."/>
            <person name="Helbig S."/>
            <person name="Rudolph W.W."/>
            <person name="Gunzer F."/>
        </authorList>
    </citation>
    <scope>NUCLEOTIDE SEQUENCE [LARGE SCALE GENOMIC DNA]</scope>
    <source>
        <strain evidence="2 3">DSM 106044</strain>
    </source>
</reference>
<gene>
    <name evidence="2" type="ORF">DSM106044_02492</name>
</gene>
<sequence length="242" mass="26933">MERKPLGDSFDLFYCGSIAVMPAICKGIIMKNKKKRIGMTIVGVFLVGFSIGLFKMAVWGTDPFTVFCNGLANLFHSSYGVIFPIISIVLFTIIWFLNRHLFGFATIFTMFGMGIVVDFFSNLLQQIFQNPGIPARGIFLAGGILIMCFASSLYFTADMGVSTYDSIALTLCEKTRFPFKICRITTDLICVLIGFAFGAPIGIGTLITAFFMGPLIQYFNRKFSEPFLYGHTLGIAERLKLR</sequence>
<keyword evidence="1" id="KW-0812">Transmembrane</keyword>
<feature type="transmembrane region" description="Helical" evidence="1">
    <location>
        <begin position="41"/>
        <end position="59"/>
    </location>
</feature>
<dbReference type="OrthoDB" id="9814474at2"/>
<feature type="transmembrane region" description="Helical" evidence="1">
    <location>
        <begin position="137"/>
        <end position="157"/>
    </location>
</feature>
<dbReference type="Proteomes" id="UP000306509">
    <property type="component" value="Unassembled WGS sequence"/>
</dbReference>
<protein>
    <recommendedName>
        <fullName evidence="4">BCR, YitT family</fullName>
    </recommendedName>
</protein>
<evidence type="ECO:0008006" key="4">
    <source>
        <dbReference type="Google" id="ProtNLM"/>
    </source>
</evidence>
<feature type="transmembrane region" description="Helical" evidence="1">
    <location>
        <begin position="79"/>
        <end position="97"/>
    </location>
</feature>
<proteinExistence type="predicted"/>
<dbReference type="AlphaFoldDB" id="A0A4U8Q6X6"/>
<evidence type="ECO:0000256" key="1">
    <source>
        <dbReference type="SAM" id="Phobius"/>
    </source>
</evidence>
<dbReference type="PANTHER" id="PTHR40078:SF1">
    <property type="entry name" value="INTEGRAL MEMBRANE PROTEIN"/>
    <property type="match status" value="1"/>
</dbReference>
<dbReference type="InterPro" id="IPR038750">
    <property type="entry name" value="YczE/YyaS-like"/>
</dbReference>
<dbReference type="EMBL" id="QGQD01000051">
    <property type="protein sequence ID" value="TLD00660.1"/>
    <property type="molecule type" value="Genomic_DNA"/>
</dbReference>
<keyword evidence="1" id="KW-1133">Transmembrane helix</keyword>